<dbReference type="Proteomes" id="UP001165136">
    <property type="component" value="Unassembled WGS sequence"/>
</dbReference>
<protein>
    <submittedName>
        <fullName evidence="1">Uncharacterized protein</fullName>
    </submittedName>
</protein>
<name>A0A9W6R613_9PSEU</name>
<evidence type="ECO:0000313" key="2">
    <source>
        <dbReference type="Proteomes" id="UP001165136"/>
    </source>
</evidence>
<keyword evidence="2" id="KW-1185">Reference proteome</keyword>
<organism evidence="1 2">
    <name type="scientific">Amycolatopsis taiwanensis</name>
    <dbReference type="NCBI Taxonomy" id="342230"/>
    <lineage>
        <taxon>Bacteria</taxon>
        <taxon>Bacillati</taxon>
        <taxon>Actinomycetota</taxon>
        <taxon>Actinomycetes</taxon>
        <taxon>Pseudonocardiales</taxon>
        <taxon>Pseudonocardiaceae</taxon>
        <taxon>Amycolatopsis</taxon>
    </lineage>
</organism>
<reference evidence="1" key="1">
    <citation type="submission" date="2023-03" db="EMBL/GenBank/DDBJ databases">
        <title>Amycolatopsis taiwanensis NBRC 103393.</title>
        <authorList>
            <person name="Ichikawa N."/>
            <person name="Sato H."/>
            <person name="Tonouchi N."/>
        </authorList>
    </citation>
    <scope>NUCLEOTIDE SEQUENCE</scope>
    <source>
        <strain evidence="1">NBRC 103393</strain>
    </source>
</reference>
<dbReference type="AlphaFoldDB" id="A0A9W6R613"/>
<sequence length="79" mass="8321">MILPVGTPAAKPTNADPTIRARNGFIFSHTISATMIAIPMTVTAMSRVSCEFQVAAAKTDVVMVWLPPCSRLPHAGPAS</sequence>
<proteinExistence type="predicted"/>
<gene>
    <name evidence="1" type="ORF">Atai01_67100</name>
</gene>
<accession>A0A9W6R613</accession>
<dbReference type="EMBL" id="BSTI01000020">
    <property type="protein sequence ID" value="GLY70091.1"/>
    <property type="molecule type" value="Genomic_DNA"/>
</dbReference>
<evidence type="ECO:0000313" key="1">
    <source>
        <dbReference type="EMBL" id="GLY70091.1"/>
    </source>
</evidence>
<comment type="caution">
    <text evidence="1">The sequence shown here is derived from an EMBL/GenBank/DDBJ whole genome shotgun (WGS) entry which is preliminary data.</text>
</comment>